<dbReference type="PANTHER" id="PTHR46411">
    <property type="entry name" value="FAMILY ATPASE, PUTATIVE-RELATED"/>
    <property type="match status" value="1"/>
</dbReference>
<name>A0A9P4JVM2_9PLEO</name>
<dbReference type="AlphaFoldDB" id="A0A9P4JVM2"/>
<dbReference type="EMBL" id="ML993905">
    <property type="protein sequence ID" value="KAF2203368.1"/>
    <property type="molecule type" value="Genomic_DNA"/>
</dbReference>
<evidence type="ECO:0000313" key="4">
    <source>
        <dbReference type="EMBL" id="KAF2203368.1"/>
    </source>
</evidence>
<feature type="compositionally biased region" description="Polar residues" evidence="2">
    <location>
        <begin position="83"/>
        <end position="103"/>
    </location>
</feature>
<keyword evidence="5" id="KW-1185">Reference proteome</keyword>
<dbReference type="OrthoDB" id="10042665at2759"/>
<feature type="coiled-coil region" evidence="1">
    <location>
        <begin position="274"/>
        <end position="301"/>
    </location>
</feature>
<dbReference type="Proteomes" id="UP000799536">
    <property type="component" value="Unassembled WGS sequence"/>
</dbReference>
<evidence type="ECO:0000256" key="1">
    <source>
        <dbReference type="SAM" id="Coils"/>
    </source>
</evidence>
<reference evidence="4" key="1">
    <citation type="journal article" date="2020" name="Stud. Mycol.">
        <title>101 Dothideomycetes genomes: a test case for predicting lifestyles and emergence of pathogens.</title>
        <authorList>
            <person name="Haridas S."/>
            <person name="Albert R."/>
            <person name="Binder M."/>
            <person name="Bloem J."/>
            <person name="Labutti K."/>
            <person name="Salamov A."/>
            <person name="Andreopoulos B."/>
            <person name="Baker S."/>
            <person name="Barry K."/>
            <person name="Bills G."/>
            <person name="Bluhm B."/>
            <person name="Cannon C."/>
            <person name="Castanera R."/>
            <person name="Culley D."/>
            <person name="Daum C."/>
            <person name="Ezra D."/>
            <person name="Gonzalez J."/>
            <person name="Henrissat B."/>
            <person name="Kuo A."/>
            <person name="Liang C."/>
            <person name="Lipzen A."/>
            <person name="Lutzoni F."/>
            <person name="Magnuson J."/>
            <person name="Mondo S."/>
            <person name="Nolan M."/>
            <person name="Ohm R."/>
            <person name="Pangilinan J."/>
            <person name="Park H.-J."/>
            <person name="Ramirez L."/>
            <person name="Alfaro M."/>
            <person name="Sun H."/>
            <person name="Tritt A."/>
            <person name="Yoshinaga Y."/>
            <person name="Zwiers L.-H."/>
            <person name="Turgeon B."/>
            <person name="Goodwin S."/>
            <person name="Spatafora J."/>
            <person name="Crous P."/>
            <person name="Grigoriev I."/>
        </authorList>
    </citation>
    <scope>NUCLEOTIDE SEQUENCE</scope>
    <source>
        <strain evidence="4">ATCC 74209</strain>
    </source>
</reference>
<feature type="region of interest" description="Disordered" evidence="2">
    <location>
        <begin position="167"/>
        <end position="233"/>
    </location>
</feature>
<evidence type="ECO:0000256" key="2">
    <source>
        <dbReference type="SAM" id="MobiDB-lite"/>
    </source>
</evidence>
<gene>
    <name evidence="4" type="ORF">GQ43DRAFT_271191</name>
</gene>
<evidence type="ECO:0000259" key="3">
    <source>
        <dbReference type="Pfam" id="PF22942"/>
    </source>
</evidence>
<accession>A0A9P4JVM2</accession>
<protein>
    <recommendedName>
        <fullName evidence="3">DUF7025 domain-containing protein</fullName>
    </recommendedName>
</protein>
<keyword evidence="1" id="KW-0175">Coiled coil</keyword>
<feature type="region of interest" description="Disordered" evidence="2">
    <location>
        <begin position="73"/>
        <end position="105"/>
    </location>
</feature>
<comment type="caution">
    <text evidence="4">The sequence shown here is derived from an EMBL/GenBank/DDBJ whole genome shotgun (WGS) entry which is preliminary data.</text>
</comment>
<dbReference type="Pfam" id="PF22942">
    <property type="entry name" value="DUF7025"/>
    <property type="match status" value="1"/>
</dbReference>
<sequence length="634" mass="71217">MSTQPGDRDMMFCHECHDEWYRDKHGFTCPECGSDFTELIDPSYPPKNGISDETSSQGQTPDILVSDEFRLLNSPLRGPKDSASLSKSRSPSQDINPTISQDHTAGRIHVEKQILTANNHTDSLGPGSLGRLTVEAMRKATRGQLTVNKTSPTNNQLPKLHRTLALSAPRNNSDSSPSVHPNQRQAQVSDSAISSGRPSGAETDISTSDSQSRRNHSGRGPDSTVVSDSVQPHAPIITNGVEKLLDNGQGIAYPPLHATAIGCDLHDCGFRTELENMRVMMDRLRQENIRLSTNLARSLQRSMPTRCVVLHQVSLGCSEKQSSIFSSTEMTYFDPPHWTKDVNGIWHVEAQNPVQEPQIFLERQKRSDVALILSLEYTVTANADSELQREFTQGPMIPESASAQLLCPVLKSAWSSLLDNDRLMKKYCRINRPEAPKYHDTGHKDYKIFDLNIFYYHFRLRIRKGAQMLTKPQQKQLDILLRSIDTSFGKQYEEAERLLGEGLVTSTIVPYLFVPNSVLICNHCQSVSGLRLESFIRREKFIGSPSYTAKTMCWGFDGKFYELTKPLTVQVGNDGEKPRTISSLDVFPLVYAPSEIKSRLRERGSKYWALRKAAYVTYKGWSMKQDIVYKTQGS</sequence>
<evidence type="ECO:0000313" key="5">
    <source>
        <dbReference type="Proteomes" id="UP000799536"/>
    </source>
</evidence>
<feature type="domain" description="DUF7025" evidence="3">
    <location>
        <begin position="495"/>
        <end position="593"/>
    </location>
</feature>
<feature type="compositionally biased region" description="Polar residues" evidence="2">
    <location>
        <begin position="169"/>
        <end position="197"/>
    </location>
</feature>
<dbReference type="PANTHER" id="PTHR46411:SF2">
    <property type="entry name" value="AAA+ ATPASE DOMAIN-CONTAINING PROTEIN"/>
    <property type="match status" value="1"/>
</dbReference>
<organism evidence="4 5">
    <name type="scientific">Delitschia confertaspora ATCC 74209</name>
    <dbReference type="NCBI Taxonomy" id="1513339"/>
    <lineage>
        <taxon>Eukaryota</taxon>
        <taxon>Fungi</taxon>
        <taxon>Dikarya</taxon>
        <taxon>Ascomycota</taxon>
        <taxon>Pezizomycotina</taxon>
        <taxon>Dothideomycetes</taxon>
        <taxon>Pleosporomycetidae</taxon>
        <taxon>Pleosporales</taxon>
        <taxon>Delitschiaceae</taxon>
        <taxon>Delitschia</taxon>
    </lineage>
</organism>
<dbReference type="InterPro" id="IPR054289">
    <property type="entry name" value="DUF7025"/>
</dbReference>
<proteinExistence type="predicted"/>